<dbReference type="InterPro" id="IPR045864">
    <property type="entry name" value="aa-tRNA-synth_II/BPL/LPL"/>
</dbReference>
<dbReference type="GO" id="GO:0005737">
    <property type="term" value="C:cytoplasm"/>
    <property type="evidence" value="ECO:0007669"/>
    <property type="project" value="InterPro"/>
</dbReference>
<feature type="binding site" evidence="1">
    <location>
        <begin position="260"/>
        <end position="261"/>
    </location>
    <ligand>
        <name>L-histidine</name>
        <dbReference type="ChEBI" id="CHEBI:57595"/>
    </ligand>
</feature>
<feature type="binding site" evidence="1">
    <location>
        <position position="118"/>
    </location>
    <ligand>
        <name>L-histidine</name>
        <dbReference type="ChEBI" id="CHEBI:57595"/>
    </ligand>
</feature>
<evidence type="ECO:0000256" key="1">
    <source>
        <dbReference type="PIRSR" id="PIRSR001549-1"/>
    </source>
</evidence>
<dbReference type="PANTHER" id="PTHR43707:SF1">
    <property type="entry name" value="HISTIDINE--TRNA LIGASE, MITOCHONDRIAL-RELATED"/>
    <property type="match status" value="1"/>
</dbReference>
<dbReference type="AlphaFoldDB" id="A0A974GXI6"/>
<organism evidence="3 4">
    <name type="scientific">Sedimentibacter hydroxybenzoicus DSM 7310</name>
    <dbReference type="NCBI Taxonomy" id="1123245"/>
    <lineage>
        <taxon>Bacteria</taxon>
        <taxon>Bacillati</taxon>
        <taxon>Bacillota</taxon>
        <taxon>Tissierellia</taxon>
        <taxon>Sedimentibacter</taxon>
    </lineage>
</organism>
<accession>A0A974GXI6</accession>
<dbReference type="GO" id="GO:0016757">
    <property type="term" value="F:glycosyltransferase activity"/>
    <property type="evidence" value="ECO:0007669"/>
    <property type="project" value="UniProtKB-KW"/>
</dbReference>
<keyword evidence="3" id="KW-0808">Transferase</keyword>
<feature type="binding site" evidence="1">
    <location>
        <begin position="74"/>
        <end position="76"/>
    </location>
    <ligand>
        <name>L-histidine</name>
        <dbReference type="ChEBI" id="CHEBI:57595"/>
    </ligand>
</feature>
<dbReference type="InterPro" id="IPR004516">
    <property type="entry name" value="HisRS/HisZ"/>
</dbReference>
<feature type="domain" description="Class II Histidinyl-tRNA synthetase (HisRS)-like catalytic core" evidence="2">
    <location>
        <begin position="15"/>
        <end position="306"/>
    </location>
</feature>
<dbReference type="GO" id="GO:0004821">
    <property type="term" value="F:histidine-tRNA ligase activity"/>
    <property type="evidence" value="ECO:0007669"/>
    <property type="project" value="TreeGrafter"/>
</dbReference>
<dbReference type="SUPFAM" id="SSF55681">
    <property type="entry name" value="Class II aaRS and biotin synthetases"/>
    <property type="match status" value="1"/>
</dbReference>
<keyword evidence="4" id="KW-1185">Reference proteome</keyword>
<dbReference type="InterPro" id="IPR041715">
    <property type="entry name" value="HisRS-like_core"/>
</dbReference>
<name>A0A974GXI6_SEDHY</name>
<evidence type="ECO:0000313" key="4">
    <source>
        <dbReference type="Proteomes" id="UP000611629"/>
    </source>
</evidence>
<reference evidence="3" key="1">
    <citation type="submission" date="2020-07" db="EMBL/GenBank/DDBJ databases">
        <title>Genomic analysis of a strain of Sedimentibacter Hydroxybenzoicus DSM7310.</title>
        <authorList>
            <person name="Ma S."/>
        </authorList>
    </citation>
    <scope>NUCLEOTIDE SEQUENCE</scope>
    <source>
        <strain evidence="3">DSM 7310</strain>
    </source>
</reference>
<dbReference type="Proteomes" id="UP000611629">
    <property type="component" value="Unassembled WGS sequence"/>
</dbReference>
<keyword evidence="3" id="KW-0328">Glycosyltransferase</keyword>
<comment type="caution">
    <text evidence="3">The sequence shown here is derived from an EMBL/GenBank/DDBJ whole genome shotgun (WGS) entry which is preliminary data.</text>
</comment>
<gene>
    <name evidence="3" type="ORF">HZF24_15930</name>
</gene>
<dbReference type="PANTHER" id="PTHR43707">
    <property type="entry name" value="HISTIDYL-TRNA SYNTHETASE"/>
    <property type="match status" value="1"/>
</dbReference>
<dbReference type="RefSeq" id="WP_179239356.1">
    <property type="nucleotide sequence ID" value="NZ_JACBNQ010000025.1"/>
</dbReference>
<proteinExistence type="predicted"/>
<protein>
    <submittedName>
        <fullName evidence="3">ATP phosphoribosyltransferase regulatory subunit</fullName>
    </submittedName>
</protein>
<dbReference type="Gene3D" id="3.30.930.10">
    <property type="entry name" value="Bira Bifunctional Protein, Domain 2"/>
    <property type="match status" value="1"/>
</dbReference>
<dbReference type="GO" id="GO:0140096">
    <property type="term" value="F:catalytic activity, acting on a protein"/>
    <property type="evidence" value="ECO:0007669"/>
    <property type="project" value="UniProtKB-ARBA"/>
</dbReference>
<dbReference type="PIRSF" id="PIRSF001549">
    <property type="entry name" value="His-tRNA_synth"/>
    <property type="match status" value="1"/>
</dbReference>
<dbReference type="GO" id="GO:0006427">
    <property type="term" value="P:histidyl-tRNA aminoacylation"/>
    <property type="evidence" value="ECO:0007669"/>
    <property type="project" value="TreeGrafter"/>
</dbReference>
<evidence type="ECO:0000259" key="2">
    <source>
        <dbReference type="Pfam" id="PF13393"/>
    </source>
</evidence>
<sequence length="316" mass="37212">MKFLNIEDEMKYFQKMFVLRREIEDFLFEEGYINIEPSIFEGYDEFIEINSRINKKSTVKVLDNNSEILILTPDITTGIVNKFLPRWEYGQKLKIFYYGKTYKHNGTGIKENREMGVEIIGEKNSNTDQYILSAARRIISRYSDEYLLEIGNSKFLKGIMQSCSFNKENYDNVMELLYSKNRQELKEYLSGLPFRDVMSTLLNILDLEGTFDEIMEQLDGLYLNDLMKQGIEELRQIDNEMKNTDHRVSYDLSMVSELSYYDGIILRGYIKGSNKEIIRGGRYDSFTKQYGQNIPAIGFKVELDELIKVLYKEEQK</sequence>
<evidence type="ECO:0000313" key="3">
    <source>
        <dbReference type="EMBL" id="NYB75637.1"/>
    </source>
</evidence>
<dbReference type="Pfam" id="PF13393">
    <property type="entry name" value="tRNA-synt_His"/>
    <property type="match status" value="1"/>
</dbReference>
<dbReference type="EMBL" id="JACBNQ010000025">
    <property type="protein sequence ID" value="NYB75637.1"/>
    <property type="molecule type" value="Genomic_DNA"/>
</dbReference>